<dbReference type="GO" id="GO:1990281">
    <property type="term" value="C:efflux pump complex"/>
    <property type="evidence" value="ECO:0007669"/>
    <property type="project" value="TreeGrafter"/>
</dbReference>
<dbReference type="GO" id="GO:0015288">
    <property type="term" value="F:porin activity"/>
    <property type="evidence" value="ECO:0007669"/>
    <property type="project" value="TreeGrafter"/>
</dbReference>
<feature type="region of interest" description="Disordered" evidence="8">
    <location>
        <begin position="40"/>
        <end position="68"/>
    </location>
</feature>
<dbReference type="EMBL" id="VUOA01000051">
    <property type="protein sequence ID" value="KAA2234158.1"/>
    <property type="molecule type" value="Genomic_DNA"/>
</dbReference>
<dbReference type="InterPro" id="IPR010130">
    <property type="entry name" value="T1SS_OMP_TolC"/>
</dbReference>
<feature type="compositionally biased region" description="Polar residues" evidence="8">
    <location>
        <begin position="54"/>
        <end position="67"/>
    </location>
</feature>
<evidence type="ECO:0000256" key="8">
    <source>
        <dbReference type="SAM" id="MobiDB-lite"/>
    </source>
</evidence>
<dbReference type="NCBIfam" id="TIGR01844">
    <property type="entry name" value="type_I_sec_TolC"/>
    <property type="match status" value="1"/>
</dbReference>
<dbReference type="Proteomes" id="UP000323142">
    <property type="component" value="Unassembled WGS sequence"/>
</dbReference>
<keyword evidence="5" id="KW-0812">Transmembrane</keyword>
<reference evidence="9 10" key="1">
    <citation type="submission" date="2019-09" db="EMBL/GenBank/DDBJ databases">
        <title>Salinarimonas rosea gen. nov., sp. nov., a new member of the a-2 subgroup of the Proteobacteria.</title>
        <authorList>
            <person name="Liu J."/>
        </authorList>
    </citation>
    <scope>NUCLEOTIDE SEQUENCE [LARGE SCALE GENOMIC DNA]</scope>
    <source>
        <strain evidence="9 10">BN140002</strain>
    </source>
</reference>
<keyword evidence="7" id="KW-0998">Cell outer membrane</keyword>
<evidence type="ECO:0000256" key="3">
    <source>
        <dbReference type="ARBA" id="ARBA00022448"/>
    </source>
</evidence>
<dbReference type="RefSeq" id="WP_149822208.1">
    <property type="nucleotide sequence ID" value="NZ_VUOA01000051.1"/>
</dbReference>
<keyword evidence="3" id="KW-0813">Transport</keyword>
<dbReference type="SUPFAM" id="SSF56954">
    <property type="entry name" value="Outer membrane efflux proteins (OEP)"/>
    <property type="match status" value="1"/>
</dbReference>
<dbReference type="Gene3D" id="1.20.1600.10">
    <property type="entry name" value="Outer membrane efflux proteins (OEP)"/>
    <property type="match status" value="1"/>
</dbReference>
<dbReference type="GO" id="GO:0009279">
    <property type="term" value="C:cell outer membrane"/>
    <property type="evidence" value="ECO:0007669"/>
    <property type="project" value="UniProtKB-SubCell"/>
</dbReference>
<accession>A0A5B2V5S9</accession>
<evidence type="ECO:0000256" key="6">
    <source>
        <dbReference type="ARBA" id="ARBA00023136"/>
    </source>
</evidence>
<evidence type="ECO:0000256" key="1">
    <source>
        <dbReference type="ARBA" id="ARBA00004442"/>
    </source>
</evidence>
<reference evidence="9 10" key="2">
    <citation type="submission" date="2019-09" db="EMBL/GenBank/DDBJ databases">
        <authorList>
            <person name="Jin C."/>
        </authorList>
    </citation>
    <scope>NUCLEOTIDE SEQUENCE [LARGE SCALE GENOMIC DNA]</scope>
    <source>
        <strain evidence="9 10">BN140002</strain>
    </source>
</reference>
<evidence type="ECO:0000256" key="4">
    <source>
        <dbReference type="ARBA" id="ARBA00022452"/>
    </source>
</evidence>
<protein>
    <submittedName>
        <fullName evidence="9">TolC family outer membrane protein</fullName>
    </submittedName>
</protein>
<dbReference type="PANTHER" id="PTHR30026">
    <property type="entry name" value="OUTER MEMBRANE PROTEIN TOLC"/>
    <property type="match status" value="1"/>
</dbReference>
<comment type="subcellular location">
    <subcellularLocation>
        <location evidence="1">Cell outer membrane</location>
    </subcellularLocation>
</comment>
<dbReference type="InterPro" id="IPR003423">
    <property type="entry name" value="OMP_efflux"/>
</dbReference>
<dbReference type="InterPro" id="IPR051906">
    <property type="entry name" value="TolC-like"/>
</dbReference>
<keyword evidence="4" id="KW-1134">Transmembrane beta strand</keyword>
<keyword evidence="6" id="KW-0472">Membrane</keyword>
<sequence>AETLEGALAKAYAGSPTVNAQRANQRGVDENVPRALSGARPRVTGTADVGASFTEGSSAGRSSSTLTAPRGFGVEVSQSIYNGNRTGNGVRQAESQILAAREQVRTTVQNVLFDAVSAYMNVLRDTAILNLQQNNVEVLDEQLRQVRDRFQVGEITRTDVAQSEARLAASRSQASLSESNLRASIARFRQVVGVQPRQLAPGRPVDRLVPANLDTAIRISLSENPAIGAAQHAFDAAELQVKVVEGELLPSLGVVGSASQRYDSQTSGDQRFNAQVVARLSVPIYEGGEVYARVRQAKEVAGQRRIEVEIARDQVRASVIAAWGTLEASKAQILAAQAQVAAAETALTGVREEARVGQRTTLDVLNSQQELLNARVNLITAQRDRVVASYAVVQATGRLSAEHLNLQSGRYDPKVHYDQVKGLWYGTQTPSGD</sequence>
<dbReference type="Pfam" id="PF02321">
    <property type="entry name" value="OEP"/>
    <property type="match status" value="2"/>
</dbReference>
<evidence type="ECO:0000256" key="7">
    <source>
        <dbReference type="ARBA" id="ARBA00023237"/>
    </source>
</evidence>
<organism evidence="9 10">
    <name type="scientific">Salinarimonas soli</name>
    <dbReference type="NCBI Taxonomy" id="1638099"/>
    <lineage>
        <taxon>Bacteria</taxon>
        <taxon>Pseudomonadati</taxon>
        <taxon>Pseudomonadota</taxon>
        <taxon>Alphaproteobacteria</taxon>
        <taxon>Hyphomicrobiales</taxon>
        <taxon>Salinarimonadaceae</taxon>
        <taxon>Salinarimonas</taxon>
    </lineage>
</organism>
<evidence type="ECO:0000256" key="2">
    <source>
        <dbReference type="ARBA" id="ARBA00007613"/>
    </source>
</evidence>
<evidence type="ECO:0000313" key="10">
    <source>
        <dbReference type="Proteomes" id="UP000323142"/>
    </source>
</evidence>
<keyword evidence="10" id="KW-1185">Reference proteome</keyword>
<dbReference type="GO" id="GO:0015562">
    <property type="term" value="F:efflux transmembrane transporter activity"/>
    <property type="evidence" value="ECO:0007669"/>
    <property type="project" value="InterPro"/>
</dbReference>
<dbReference type="OrthoDB" id="9789368at2"/>
<dbReference type="PANTHER" id="PTHR30026:SF22">
    <property type="entry name" value="OUTER MEMBRANE EFFLUX PROTEIN"/>
    <property type="match status" value="1"/>
</dbReference>
<name>A0A5B2V5S9_9HYPH</name>
<comment type="caution">
    <text evidence="9">The sequence shown here is derived from an EMBL/GenBank/DDBJ whole genome shotgun (WGS) entry which is preliminary data.</text>
</comment>
<gene>
    <name evidence="9" type="ORF">F0L46_24310</name>
</gene>
<feature type="non-terminal residue" evidence="9">
    <location>
        <position position="1"/>
    </location>
</feature>
<comment type="similarity">
    <text evidence="2">Belongs to the outer membrane factor (OMF) (TC 1.B.17) family.</text>
</comment>
<evidence type="ECO:0000313" key="9">
    <source>
        <dbReference type="EMBL" id="KAA2234158.1"/>
    </source>
</evidence>
<dbReference type="AlphaFoldDB" id="A0A5B2V5S9"/>
<proteinExistence type="inferred from homology"/>
<evidence type="ECO:0000256" key="5">
    <source>
        <dbReference type="ARBA" id="ARBA00022692"/>
    </source>
</evidence>